<accession>A0AAD2HWH2</accession>
<name>A0AAD2HWH2_9AGAR</name>
<gene>
    <name evidence="1" type="ORF">MYCIT1_LOCUS35946</name>
</gene>
<dbReference type="Proteomes" id="UP001295794">
    <property type="component" value="Unassembled WGS sequence"/>
</dbReference>
<keyword evidence="2" id="KW-1185">Reference proteome</keyword>
<evidence type="ECO:0000313" key="2">
    <source>
        <dbReference type="Proteomes" id="UP001295794"/>
    </source>
</evidence>
<dbReference type="EMBL" id="CAVNYO010000466">
    <property type="protein sequence ID" value="CAK5283431.1"/>
    <property type="molecule type" value="Genomic_DNA"/>
</dbReference>
<protein>
    <submittedName>
        <fullName evidence="1">Uncharacterized protein</fullName>
    </submittedName>
</protein>
<organism evidence="1 2">
    <name type="scientific">Mycena citricolor</name>
    <dbReference type="NCBI Taxonomy" id="2018698"/>
    <lineage>
        <taxon>Eukaryota</taxon>
        <taxon>Fungi</taxon>
        <taxon>Dikarya</taxon>
        <taxon>Basidiomycota</taxon>
        <taxon>Agaricomycotina</taxon>
        <taxon>Agaricomycetes</taxon>
        <taxon>Agaricomycetidae</taxon>
        <taxon>Agaricales</taxon>
        <taxon>Marasmiineae</taxon>
        <taxon>Mycenaceae</taxon>
        <taxon>Mycena</taxon>
    </lineage>
</organism>
<comment type="caution">
    <text evidence="1">The sequence shown here is derived from an EMBL/GenBank/DDBJ whole genome shotgun (WGS) entry which is preliminary data.</text>
</comment>
<feature type="non-terminal residue" evidence="1">
    <location>
        <position position="1"/>
    </location>
</feature>
<proteinExistence type="predicted"/>
<dbReference type="AlphaFoldDB" id="A0AAD2HWH2"/>
<sequence length="75" mass="8194">VLGYADLRRRPLMNITAGGAGGLLSLSQSPAARHYYATPHADLHRAEPSDESLRECHLESLRLRDIPAGVKQSTE</sequence>
<evidence type="ECO:0000313" key="1">
    <source>
        <dbReference type="EMBL" id="CAK5283431.1"/>
    </source>
</evidence>
<reference evidence="1" key="1">
    <citation type="submission" date="2023-11" db="EMBL/GenBank/DDBJ databases">
        <authorList>
            <person name="De Vega J J."/>
            <person name="De Vega J J."/>
        </authorList>
    </citation>
    <scope>NUCLEOTIDE SEQUENCE</scope>
</reference>